<dbReference type="FunFam" id="3.90.215.10:FF:000001">
    <property type="entry name" value="Tenascin isoform 1"/>
    <property type="match status" value="1"/>
</dbReference>
<keyword evidence="6" id="KW-0732">Signal</keyword>
<evidence type="ECO:0000259" key="7">
    <source>
        <dbReference type="PROSITE" id="PS51406"/>
    </source>
</evidence>
<keyword evidence="3" id="KW-1015">Disulfide bond</keyword>
<proteinExistence type="predicted"/>
<keyword evidence="4" id="KW-0325">Glycoprotein</keyword>
<dbReference type="PROSITE" id="PS51406">
    <property type="entry name" value="FIBRINOGEN_C_2"/>
    <property type="match status" value="1"/>
</dbReference>
<dbReference type="Gene3D" id="3.90.215.10">
    <property type="entry name" value="Gamma Fibrinogen, chain A, domain 1"/>
    <property type="match status" value="1"/>
</dbReference>
<feature type="domain" description="Fibrinogen C-terminal" evidence="7">
    <location>
        <begin position="171"/>
        <end position="393"/>
    </location>
</feature>
<organism evidence="9 10">
    <name type="scientific">Rotaria socialis</name>
    <dbReference type="NCBI Taxonomy" id="392032"/>
    <lineage>
        <taxon>Eukaryota</taxon>
        <taxon>Metazoa</taxon>
        <taxon>Spiralia</taxon>
        <taxon>Gnathifera</taxon>
        <taxon>Rotifera</taxon>
        <taxon>Eurotatoria</taxon>
        <taxon>Bdelloidea</taxon>
        <taxon>Philodinida</taxon>
        <taxon>Philodinidae</taxon>
        <taxon>Rotaria</taxon>
    </lineage>
</organism>
<protein>
    <recommendedName>
        <fullName evidence="7">Fibrinogen C-terminal domain-containing protein</fullName>
    </recommendedName>
</protein>
<dbReference type="PANTHER" id="PTHR47221">
    <property type="entry name" value="FIBRINOGEN ALPHA CHAIN"/>
    <property type="match status" value="1"/>
</dbReference>
<dbReference type="NCBIfam" id="NF040941">
    <property type="entry name" value="GGGWT_bact"/>
    <property type="match status" value="1"/>
</dbReference>
<evidence type="ECO:0000256" key="2">
    <source>
        <dbReference type="ARBA" id="ARBA00022525"/>
    </source>
</evidence>
<dbReference type="SUPFAM" id="SSF56496">
    <property type="entry name" value="Fibrinogen C-terminal domain-like"/>
    <property type="match status" value="1"/>
</dbReference>
<dbReference type="CDD" id="cd00087">
    <property type="entry name" value="FReD"/>
    <property type="match status" value="1"/>
</dbReference>
<gene>
    <name evidence="8" type="ORF">KIK155_LOCUS12603</name>
    <name evidence="9" type="ORF">TOA249_LOCUS5745</name>
</gene>
<dbReference type="PANTHER" id="PTHR47221:SF5">
    <property type="entry name" value="FIBRINOGEN C-TERMINAL DOMAIN-CONTAINING PROTEIN"/>
    <property type="match status" value="1"/>
</dbReference>
<dbReference type="Proteomes" id="UP000663865">
    <property type="component" value="Unassembled WGS sequence"/>
</dbReference>
<dbReference type="InterPro" id="IPR002181">
    <property type="entry name" value="Fibrinogen_a/b/g_C_dom"/>
</dbReference>
<evidence type="ECO:0000256" key="3">
    <source>
        <dbReference type="ARBA" id="ARBA00023157"/>
    </source>
</evidence>
<sequence>MNRLSIVFLLHINIFLAITLPPTLTVNTNGIPANVKPIDEFTCKTDDGRFEIPLYGKYRSGTNPCKVCTCTATGFLCEDQCETVPASTSTSTETTTTTTITTSTSSSSSSSATSKATVFSTASTLSDQSIVSSSLTTLISPNNGGGTTTSISSMGGPDDDIIDSLCARSTPARDYAYVDCSEVYLAGKRTSGIYEIWPRTSPKSFRVFCDMDTDGGGWTVIQRRGDYNQQSNFFVTWSSYRRGFGDLTRDFWLGNEKIHTLTNQNEYRLHIDMEDFNDQSRFVDYEWFFITDEQTKYTLNLGRYMTTSTGGDSLSYNRGMRFTTRDQDNDQSMSSQCAENYKSGWWHTGCTLANLNGLYLRGNDSTATGVFWNNWLGAKYSLKTCAMKIRPVGFNTEMLS</sequence>
<evidence type="ECO:0000256" key="6">
    <source>
        <dbReference type="SAM" id="SignalP"/>
    </source>
</evidence>
<dbReference type="EMBL" id="CAJOBS010000236">
    <property type="protein sequence ID" value="CAF4531310.1"/>
    <property type="molecule type" value="Genomic_DNA"/>
</dbReference>
<keyword evidence="2" id="KW-0964">Secreted</keyword>
<feature type="chain" id="PRO_5035622321" description="Fibrinogen C-terminal domain-containing protein" evidence="6">
    <location>
        <begin position="26"/>
        <end position="400"/>
    </location>
</feature>
<dbReference type="GO" id="GO:0034116">
    <property type="term" value="P:positive regulation of heterotypic cell-cell adhesion"/>
    <property type="evidence" value="ECO:0007669"/>
    <property type="project" value="TreeGrafter"/>
</dbReference>
<dbReference type="GO" id="GO:0005201">
    <property type="term" value="F:extracellular matrix structural constituent"/>
    <property type="evidence" value="ECO:0007669"/>
    <property type="project" value="TreeGrafter"/>
</dbReference>
<name>A0A820XF17_9BILA</name>
<evidence type="ECO:0000313" key="9">
    <source>
        <dbReference type="EMBL" id="CAF4531310.1"/>
    </source>
</evidence>
<evidence type="ECO:0000256" key="1">
    <source>
        <dbReference type="ARBA" id="ARBA00004613"/>
    </source>
</evidence>
<dbReference type="EMBL" id="CAJNYV010002086">
    <property type="protein sequence ID" value="CAF3454162.1"/>
    <property type="molecule type" value="Genomic_DNA"/>
</dbReference>
<dbReference type="Proteomes" id="UP000663838">
    <property type="component" value="Unassembled WGS sequence"/>
</dbReference>
<feature type="signal peptide" evidence="6">
    <location>
        <begin position="1"/>
        <end position="25"/>
    </location>
</feature>
<dbReference type="AlphaFoldDB" id="A0A820XF17"/>
<dbReference type="InterPro" id="IPR037579">
    <property type="entry name" value="FIB_ANG-like"/>
</dbReference>
<evidence type="ECO:0000256" key="5">
    <source>
        <dbReference type="SAM" id="MobiDB-lite"/>
    </source>
</evidence>
<comment type="subcellular location">
    <subcellularLocation>
        <location evidence="1">Secreted</location>
    </subcellularLocation>
</comment>
<reference evidence="9" key="1">
    <citation type="submission" date="2021-02" db="EMBL/GenBank/DDBJ databases">
        <authorList>
            <person name="Nowell W R."/>
        </authorList>
    </citation>
    <scope>NUCLEOTIDE SEQUENCE</scope>
</reference>
<feature type="region of interest" description="Disordered" evidence="5">
    <location>
        <begin position="87"/>
        <end position="111"/>
    </location>
</feature>
<dbReference type="GO" id="GO:0005577">
    <property type="term" value="C:fibrinogen complex"/>
    <property type="evidence" value="ECO:0007669"/>
    <property type="project" value="TreeGrafter"/>
</dbReference>
<dbReference type="SMART" id="SM00186">
    <property type="entry name" value="FBG"/>
    <property type="match status" value="1"/>
</dbReference>
<dbReference type="InterPro" id="IPR014716">
    <property type="entry name" value="Fibrinogen_a/b/g_C_1"/>
</dbReference>
<evidence type="ECO:0000256" key="4">
    <source>
        <dbReference type="ARBA" id="ARBA00023180"/>
    </source>
</evidence>
<accession>A0A820XF17</accession>
<evidence type="ECO:0000313" key="8">
    <source>
        <dbReference type="EMBL" id="CAF3454162.1"/>
    </source>
</evidence>
<dbReference type="InterPro" id="IPR036056">
    <property type="entry name" value="Fibrinogen-like_C"/>
</dbReference>
<evidence type="ECO:0000313" key="10">
    <source>
        <dbReference type="Proteomes" id="UP000663838"/>
    </source>
</evidence>
<dbReference type="GO" id="GO:0030674">
    <property type="term" value="F:protein-macromolecule adaptor activity"/>
    <property type="evidence" value="ECO:0007669"/>
    <property type="project" value="TreeGrafter"/>
</dbReference>
<comment type="caution">
    <text evidence="9">The sequence shown here is derived from an EMBL/GenBank/DDBJ whole genome shotgun (WGS) entry which is preliminary data.</text>
</comment>
<dbReference type="Pfam" id="PF00147">
    <property type="entry name" value="Fibrinogen_C"/>
    <property type="match status" value="1"/>
</dbReference>